<dbReference type="PANTHER" id="PTHR12400:SF51">
    <property type="entry name" value="INOSITOL POLYPHOSPHATE MULTIKINASE"/>
    <property type="match status" value="1"/>
</dbReference>
<feature type="compositionally biased region" description="Polar residues" evidence="10">
    <location>
        <begin position="312"/>
        <end position="323"/>
    </location>
</feature>
<keyword evidence="4 8" id="KW-0418">Kinase</keyword>
<gene>
    <name evidence="11" type="ORF">CHIRRI_LOCUS4468</name>
</gene>
<feature type="compositionally biased region" description="Polar residues" evidence="10">
    <location>
        <begin position="339"/>
        <end position="349"/>
    </location>
</feature>
<dbReference type="Proteomes" id="UP001153620">
    <property type="component" value="Chromosome 1"/>
</dbReference>
<dbReference type="GO" id="GO:0005737">
    <property type="term" value="C:cytoplasm"/>
    <property type="evidence" value="ECO:0007669"/>
    <property type="project" value="TreeGrafter"/>
</dbReference>
<evidence type="ECO:0000256" key="10">
    <source>
        <dbReference type="SAM" id="MobiDB-lite"/>
    </source>
</evidence>
<dbReference type="PANTHER" id="PTHR12400">
    <property type="entry name" value="INOSITOL POLYPHOSPHATE KINASE"/>
    <property type="match status" value="1"/>
</dbReference>
<reference evidence="11" key="1">
    <citation type="submission" date="2022-01" db="EMBL/GenBank/DDBJ databases">
        <authorList>
            <person name="King R."/>
        </authorList>
    </citation>
    <scope>NUCLEOTIDE SEQUENCE</scope>
</reference>
<organism evidence="11 12">
    <name type="scientific">Chironomus riparius</name>
    <dbReference type="NCBI Taxonomy" id="315576"/>
    <lineage>
        <taxon>Eukaryota</taxon>
        <taxon>Metazoa</taxon>
        <taxon>Ecdysozoa</taxon>
        <taxon>Arthropoda</taxon>
        <taxon>Hexapoda</taxon>
        <taxon>Insecta</taxon>
        <taxon>Pterygota</taxon>
        <taxon>Neoptera</taxon>
        <taxon>Endopterygota</taxon>
        <taxon>Diptera</taxon>
        <taxon>Nematocera</taxon>
        <taxon>Chironomoidea</taxon>
        <taxon>Chironomidae</taxon>
        <taxon>Chironominae</taxon>
        <taxon>Chironomus</taxon>
    </lineage>
</organism>
<dbReference type="GO" id="GO:0051765">
    <property type="term" value="F:inositol tetrakisphosphate kinase activity"/>
    <property type="evidence" value="ECO:0007669"/>
    <property type="project" value="TreeGrafter"/>
</dbReference>
<feature type="region of interest" description="Disordered" evidence="10">
    <location>
        <begin position="300"/>
        <end position="349"/>
    </location>
</feature>
<keyword evidence="3" id="KW-0547">Nucleotide-binding</keyword>
<accession>A0A9N9RN87</accession>
<keyword evidence="12" id="KW-1185">Reference proteome</keyword>
<dbReference type="GO" id="GO:0032958">
    <property type="term" value="P:inositol phosphate biosynthetic process"/>
    <property type="evidence" value="ECO:0007669"/>
    <property type="project" value="InterPro"/>
</dbReference>
<evidence type="ECO:0000256" key="7">
    <source>
        <dbReference type="ARBA" id="ARBA00036525"/>
    </source>
</evidence>
<dbReference type="AlphaFoldDB" id="A0A9N9RN87"/>
<dbReference type="OrthoDB" id="5958943at2759"/>
<evidence type="ECO:0000256" key="1">
    <source>
        <dbReference type="ARBA" id="ARBA00007374"/>
    </source>
</evidence>
<keyword evidence="2 8" id="KW-0808">Transferase</keyword>
<evidence type="ECO:0000256" key="3">
    <source>
        <dbReference type="ARBA" id="ARBA00022741"/>
    </source>
</evidence>
<dbReference type="Gene3D" id="3.30.470.160">
    <property type="entry name" value="Inositol polyphosphate kinase"/>
    <property type="match status" value="1"/>
</dbReference>
<dbReference type="InterPro" id="IPR038286">
    <property type="entry name" value="IPK_sf"/>
</dbReference>
<reference evidence="11" key="2">
    <citation type="submission" date="2022-10" db="EMBL/GenBank/DDBJ databases">
        <authorList>
            <consortium name="ENA_rothamsted_submissions"/>
            <consortium name="culmorum"/>
            <person name="King R."/>
        </authorList>
    </citation>
    <scope>NUCLEOTIDE SEQUENCE</scope>
</reference>
<evidence type="ECO:0000256" key="8">
    <source>
        <dbReference type="RuleBase" id="RU363090"/>
    </source>
</evidence>
<evidence type="ECO:0000256" key="2">
    <source>
        <dbReference type="ARBA" id="ARBA00022679"/>
    </source>
</evidence>
<comment type="catalytic activity">
    <reaction evidence="6">
        <text>1D-myo-inositol 1,4,5-trisphosphate + 2 ATP = 1D-myo-inositol 1,3,4,5,6-pentakisphosphate + 2 ADP + 2 H(+)</text>
        <dbReference type="Rhea" id="RHEA:32359"/>
        <dbReference type="ChEBI" id="CHEBI:15378"/>
        <dbReference type="ChEBI" id="CHEBI:30616"/>
        <dbReference type="ChEBI" id="CHEBI:57733"/>
        <dbReference type="ChEBI" id="CHEBI:203600"/>
        <dbReference type="ChEBI" id="CHEBI:456216"/>
        <dbReference type="EC" id="2.7.1.151"/>
    </reaction>
</comment>
<dbReference type="Pfam" id="PF03770">
    <property type="entry name" value="IPK"/>
    <property type="match status" value="1"/>
</dbReference>
<feature type="compositionally biased region" description="Low complexity" evidence="10">
    <location>
        <begin position="324"/>
        <end position="338"/>
    </location>
</feature>
<comment type="similarity">
    <text evidence="1 8">Belongs to the inositol phosphokinase (IPK) family.</text>
</comment>
<evidence type="ECO:0000256" key="6">
    <source>
        <dbReference type="ARBA" id="ARBA00036164"/>
    </source>
</evidence>
<feature type="coiled-coil region" evidence="9">
    <location>
        <begin position="357"/>
        <end position="384"/>
    </location>
</feature>
<evidence type="ECO:0000256" key="9">
    <source>
        <dbReference type="SAM" id="Coils"/>
    </source>
</evidence>
<dbReference type="EC" id="2.7.-.-" evidence="8"/>
<comment type="catalytic activity">
    <reaction evidence="7">
        <text>1D-myo-inositol 1,3,4,6-tetrakisphosphate + ATP = 1D-myo-inositol 1,3,4,5,6-pentakisphosphate + ADP + H(+)</text>
        <dbReference type="Rhea" id="RHEA:12717"/>
        <dbReference type="ChEBI" id="CHEBI:15378"/>
        <dbReference type="ChEBI" id="CHEBI:30616"/>
        <dbReference type="ChEBI" id="CHEBI:57660"/>
        <dbReference type="ChEBI" id="CHEBI:57733"/>
        <dbReference type="ChEBI" id="CHEBI:456216"/>
        <dbReference type="EC" id="2.7.1.140"/>
    </reaction>
</comment>
<evidence type="ECO:0000256" key="5">
    <source>
        <dbReference type="ARBA" id="ARBA00022840"/>
    </source>
</evidence>
<dbReference type="EMBL" id="OU895877">
    <property type="protein sequence ID" value="CAG9801542.1"/>
    <property type="molecule type" value="Genomic_DNA"/>
</dbReference>
<evidence type="ECO:0000313" key="12">
    <source>
        <dbReference type="Proteomes" id="UP001153620"/>
    </source>
</evidence>
<keyword evidence="9" id="KW-0175">Coiled coil</keyword>
<protein>
    <recommendedName>
        <fullName evidence="8">Kinase</fullName>
        <ecNumber evidence="8">2.7.-.-</ecNumber>
    </recommendedName>
</protein>
<dbReference type="GO" id="GO:0005634">
    <property type="term" value="C:nucleus"/>
    <property type="evidence" value="ECO:0007669"/>
    <property type="project" value="TreeGrafter"/>
</dbReference>
<evidence type="ECO:0000313" key="11">
    <source>
        <dbReference type="EMBL" id="CAG9801542.1"/>
    </source>
</evidence>
<keyword evidence="5" id="KW-0067">ATP-binding</keyword>
<evidence type="ECO:0000256" key="4">
    <source>
        <dbReference type="ARBA" id="ARBA00022777"/>
    </source>
</evidence>
<name>A0A9N9RN87_9DIPT</name>
<dbReference type="GO" id="GO:0005524">
    <property type="term" value="F:ATP binding"/>
    <property type="evidence" value="ECO:0007669"/>
    <property type="project" value="UniProtKB-KW"/>
</dbReference>
<dbReference type="InterPro" id="IPR005522">
    <property type="entry name" value="IPK"/>
</dbReference>
<dbReference type="GO" id="GO:0008440">
    <property type="term" value="F:inositol-1,4,5-trisphosphate 3-kinase activity"/>
    <property type="evidence" value="ECO:0007669"/>
    <property type="project" value="TreeGrafter"/>
</dbReference>
<sequence>MSHLKLPPLPPYQKQQRKSYAGFVRSTSVQSTPSPTSNFATSFQLIVTAPTSSLTNTNTKMSNDQKIPVGFVTMDHQVAGHTFHVGTEEIGMLKSVDDGSVLKPAGSPMCAAREIKFYEQLLTTTDKDILPLRDFIAEYRGTQTLAVGSKAVNFIKLRDLTHGISEPCVIDIKMGRRTWDPLATEQKREAEENKYVGCKNTVGFCIPGLQTHHIASGTYKKFGKEYGKKLNQNTVKEALRLFLNADSGLCRQLIMQILTNLWAIQKWIRTQKVYQFYSSSILIIYDARKLRQILEAKVRTPTTPDGEIRSESPLNSLQNQLKPNRSSSNSLRGSGESLNTLEASGSPTVPKTVYRKIQRSHSSMNNYEQEMQKMKDNYTLMLDNLVGVYDSNKEWVHVKMIDFAHTFNNNEISDGQPTVDKNYLDGIEHLVEMFEELLKQCD</sequence>
<dbReference type="SUPFAM" id="SSF56104">
    <property type="entry name" value="SAICAR synthase-like"/>
    <property type="match status" value="1"/>
</dbReference>
<proteinExistence type="inferred from homology"/>